<feature type="compositionally biased region" description="Gly residues" evidence="3">
    <location>
        <begin position="22"/>
        <end position="40"/>
    </location>
</feature>
<evidence type="ECO:0000256" key="4">
    <source>
        <dbReference type="SAM" id="Phobius"/>
    </source>
</evidence>
<dbReference type="InterPro" id="IPR036013">
    <property type="entry name" value="Band_7/SPFH_dom_sf"/>
</dbReference>
<dbReference type="PANTHER" id="PTHR10264">
    <property type="entry name" value="BAND 7 PROTEIN-RELATED"/>
    <property type="match status" value="1"/>
</dbReference>
<sequence length="383" mass="40497">MWNLNGWIARAGVLRNDNPKGPWGGGGAGGNGSGGGGDSGGPRNPWAFPPEGRRAKPGTATSLDEFLKRAKRGGGGGGGGFGGGNFQVPGGRSIWFLGLGLLVLLWIAFTSIHPIGPQERGVVSLFGRYSTTLSPGINLTLPAPFATVQKVDVQEIRTDDFPQASTENLVLTGDQNIIDLAYSVRWDVKNAEDFVFELASPRDTVRAVAESAMREAVAGTTLDQAIGAGRTSIEAEVAIRMQTILDQYGSGIRVQGVAIKQAVAPQAVDEDFKAVSAAQQKAQADINQARAYAQQILARAQGEAASFDKIYEQYRQAPEVTRRRLYYETMEAVLANSNKTIVEAPGVTPYLPLPDAAGRRTPTAQVVPQAPDAPAAATQGTQP</sequence>
<keyword evidence="4" id="KW-1133">Transmembrane helix</keyword>
<dbReference type="InterPro" id="IPR010201">
    <property type="entry name" value="HflK"/>
</dbReference>
<evidence type="ECO:0000256" key="2">
    <source>
        <dbReference type="ARBA" id="ARBA00006971"/>
    </source>
</evidence>
<evidence type="ECO:0000313" key="6">
    <source>
        <dbReference type="EMBL" id="UUL81534.1"/>
    </source>
</evidence>
<dbReference type="InterPro" id="IPR001107">
    <property type="entry name" value="Band_7"/>
</dbReference>
<dbReference type="SUPFAM" id="SSF117892">
    <property type="entry name" value="Band 7/SPFH domain"/>
    <property type="match status" value="1"/>
</dbReference>
<dbReference type="Proteomes" id="UP001058533">
    <property type="component" value="Chromosome"/>
</dbReference>
<name>A0ABY5L3K9_9SPHN</name>
<dbReference type="InterPro" id="IPR043202">
    <property type="entry name" value="Band-7_stomatin-like"/>
</dbReference>
<keyword evidence="7" id="KW-1185">Reference proteome</keyword>
<dbReference type="GO" id="GO:0008233">
    <property type="term" value="F:peptidase activity"/>
    <property type="evidence" value="ECO:0007669"/>
    <property type="project" value="UniProtKB-KW"/>
</dbReference>
<keyword evidence="6" id="KW-0378">Hydrolase</keyword>
<comment type="subcellular location">
    <subcellularLocation>
        <location evidence="1">Membrane</location>
        <topology evidence="1">Single-pass membrane protein</topology>
    </subcellularLocation>
</comment>
<dbReference type="GO" id="GO:0006508">
    <property type="term" value="P:proteolysis"/>
    <property type="evidence" value="ECO:0007669"/>
    <property type="project" value="UniProtKB-KW"/>
</dbReference>
<feature type="region of interest" description="Disordered" evidence="3">
    <location>
        <begin position="18"/>
        <end position="58"/>
    </location>
</feature>
<evidence type="ECO:0000259" key="5">
    <source>
        <dbReference type="SMART" id="SM00244"/>
    </source>
</evidence>
<accession>A0ABY5L3K9</accession>
<dbReference type="PANTHER" id="PTHR10264:SF19">
    <property type="entry name" value="AT06885P-RELATED"/>
    <property type="match status" value="1"/>
</dbReference>
<dbReference type="CDD" id="cd03404">
    <property type="entry name" value="SPFH_HflK"/>
    <property type="match status" value="1"/>
</dbReference>
<evidence type="ECO:0000256" key="3">
    <source>
        <dbReference type="SAM" id="MobiDB-lite"/>
    </source>
</evidence>
<evidence type="ECO:0000313" key="7">
    <source>
        <dbReference type="Proteomes" id="UP001058533"/>
    </source>
</evidence>
<keyword evidence="4" id="KW-0472">Membrane</keyword>
<feature type="compositionally biased region" description="Low complexity" evidence="3">
    <location>
        <begin position="362"/>
        <end position="383"/>
    </location>
</feature>
<organism evidence="6 7">
    <name type="scientific">Sphingomonas qomolangmaensis</name>
    <dbReference type="NCBI Taxonomy" id="2918765"/>
    <lineage>
        <taxon>Bacteria</taxon>
        <taxon>Pseudomonadati</taxon>
        <taxon>Pseudomonadota</taxon>
        <taxon>Alphaproteobacteria</taxon>
        <taxon>Sphingomonadales</taxon>
        <taxon>Sphingomonadaceae</taxon>
        <taxon>Sphingomonas</taxon>
    </lineage>
</organism>
<feature type="transmembrane region" description="Helical" evidence="4">
    <location>
        <begin position="94"/>
        <end position="116"/>
    </location>
</feature>
<gene>
    <name evidence="6" type="ORF">NMP03_09965</name>
</gene>
<comment type="similarity">
    <text evidence="2">Belongs to the band 7/mec-2 family. HflK subfamily.</text>
</comment>
<feature type="domain" description="Band 7" evidence="5">
    <location>
        <begin position="110"/>
        <end position="280"/>
    </location>
</feature>
<dbReference type="RefSeq" id="WP_256505221.1">
    <property type="nucleotide sequence ID" value="NZ_CP101740.1"/>
</dbReference>
<keyword evidence="4" id="KW-0812">Transmembrane</keyword>
<dbReference type="Pfam" id="PF01145">
    <property type="entry name" value="Band_7"/>
    <property type="match status" value="1"/>
</dbReference>
<proteinExistence type="inferred from homology"/>
<feature type="region of interest" description="Disordered" evidence="3">
    <location>
        <begin position="355"/>
        <end position="383"/>
    </location>
</feature>
<dbReference type="Gene3D" id="3.30.479.30">
    <property type="entry name" value="Band 7 domain"/>
    <property type="match status" value="1"/>
</dbReference>
<keyword evidence="6" id="KW-0645">Protease</keyword>
<evidence type="ECO:0000256" key="1">
    <source>
        <dbReference type="ARBA" id="ARBA00004167"/>
    </source>
</evidence>
<protein>
    <submittedName>
        <fullName evidence="6">Protease modulator HflK</fullName>
    </submittedName>
</protein>
<reference evidence="6" key="1">
    <citation type="submission" date="2022-07" db="EMBL/GenBank/DDBJ databases">
        <title>Sphingomonas sp. nov., a novel bacterium isolated from the north slope of the Mount Everest.</title>
        <authorList>
            <person name="Cui X."/>
            <person name="Liu Y."/>
        </authorList>
    </citation>
    <scope>NUCLEOTIDE SEQUENCE</scope>
    <source>
        <strain evidence="6">S5-59</strain>
    </source>
</reference>
<dbReference type="EMBL" id="CP101740">
    <property type="protein sequence ID" value="UUL81534.1"/>
    <property type="molecule type" value="Genomic_DNA"/>
</dbReference>
<dbReference type="SMART" id="SM00244">
    <property type="entry name" value="PHB"/>
    <property type="match status" value="1"/>
</dbReference>